<gene>
    <name evidence="6" type="ORF">ABIA52_002355</name>
</gene>
<dbReference type="InterPro" id="IPR010982">
    <property type="entry name" value="Lambda_DNA-bd_dom_sf"/>
</dbReference>
<evidence type="ECO:0000313" key="7">
    <source>
        <dbReference type="Proteomes" id="UP001620520"/>
    </source>
</evidence>
<sequence>MARTTLADVSRHAGVSRSTASLVLNNSPEIPESTKVRVRASMAELGYVYNRRAASLRNQKSMALGLVVTEIRNPYFAELAMTLEDVAYAYGYALFVCYSRDNVDRQEVLIARLLERGIDGLVLLPAAATAAGNIDQLLEASRTPLVLLARHFGLQHDYVGADNRLAGELLGRHLGAIGTKNVAMIGGPSSTSASLERSEGLATGLAGSGVQFTPPLRFSGPTTAAGGAAATAALLDQGSLPDAIVAFSDVTAVGVYAELSARGLEPGRDVAVAGFDDIPSSAHQVPPLTTVATFPASIGEKCAELILERIADDRPAGLAGGEDLPHILIRPELRIRASTASWRPRTTL</sequence>
<keyword evidence="3" id="KW-0238">DNA-binding</keyword>
<dbReference type="CDD" id="cd01392">
    <property type="entry name" value="HTH_LacI"/>
    <property type="match status" value="1"/>
</dbReference>
<dbReference type="EMBL" id="JBIYEW010000003">
    <property type="protein sequence ID" value="MFK4639466.1"/>
    <property type="molecule type" value="Genomic_DNA"/>
</dbReference>
<reference evidence="6 7" key="1">
    <citation type="submission" date="2024-10" db="EMBL/GenBank/DDBJ databases">
        <title>Novel secondary metabolite-producing bacteria for plant disease control.</title>
        <authorList>
            <person name="Chevrette M."/>
        </authorList>
    </citation>
    <scope>NUCLEOTIDE SEQUENCE [LARGE SCALE GENOMIC DNA]</scope>
    <source>
        <strain evidence="6 7">J30 TE3557</strain>
    </source>
</reference>
<dbReference type="Pfam" id="PF00532">
    <property type="entry name" value="Peripla_BP_1"/>
    <property type="match status" value="1"/>
</dbReference>
<proteinExistence type="predicted"/>
<feature type="domain" description="HTH lacI-type" evidence="5">
    <location>
        <begin position="4"/>
        <end position="58"/>
    </location>
</feature>
<dbReference type="InterPro" id="IPR028082">
    <property type="entry name" value="Peripla_BP_I"/>
</dbReference>
<dbReference type="SUPFAM" id="SSF47413">
    <property type="entry name" value="lambda repressor-like DNA-binding domains"/>
    <property type="match status" value="1"/>
</dbReference>
<dbReference type="SMART" id="SM00354">
    <property type="entry name" value="HTH_LACI"/>
    <property type="match status" value="1"/>
</dbReference>
<organism evidence="6 7">
    <name type="scientific">Paenarthrobacter histidinolovorans</name>
    <dbReference type="NCBI Taxonomy" id="43664"/>
    <lineage>
        <taxon>Bacteria</taxon>
        <taxon>Bacillati</taxon>
        <taxon>Actinomycetota</taxon>
        <taxon>Actinomycetes</taxon>
        <taxon>Micrococcales</taxon>
        <taxon>Micrococcaceae</taxon>
        <taxon>Paenarthrobacter</taxon>
    </lineage>
</organism>
<keyword evidence="7" id="KW-1185">Reference proteome</keyword>
<dbReference type="RefSeq" id="WP_404594535.1">
    <property type="nucleotide sequence ID" value="NZ_JBIYEW010000003.1"/>
</dbReference>
<dbReference type="SUPFAM" id="SSF53822">
    <property type="entry name" value="Periplasmic binding protein-like I"/>
    <property type="match status" value="1"/>
</dbReference>
<evidence type="ECO:0000256" key="2">
    <source>
        <dbReference type="ARBA" id="ARBA00023015"/>
    </source>
</evidence>
<accession>A0ABW8N7C2</accession>
<evidence type="ECO:0000256" key="1">
    <source>
        <dbReference type="ARBA" id="ARBA00022491"/>
    </source>
</evidence>
<dbReference type="PROSITE" id="PS50932">
    <property type="entry name" value="HTH_LACI_2"/>
    <property type="match status" value="1"/>
</dbReference>
<dbReference type="Pfam" id="PF00356">
    <property type="entry name" value="LacI"/>
    <property type="match status" value="1"/>
</dbReference>
<name>A0ABW8N7C2_9MICC</name>
<keyword evidence="1" id="KW-0678">Repressor</keyword>
<dbReference type="InterPro" id="IPR000843">
    <property type="entry name" value="HTH_LacI"/>
</dbReference>
<keyword evidence="2" id="KW-0805">Transcription regulation</keyword>
<evidence type="ECO:0000256" key="3">
    <source>
        <dbReference type="ARBA" id="ARBA00023125"/>
    </source>
</evidence>
<dbReference type="Gene3D" id="1.10.260.40">
    <property type="entry name" value="lambda repressor-like DNA-binding domains"/>
    <property type="match status" value="1"/>
</dbReference>
<dbReference type="InterPro" id="IPR001761">
    <property type="entry name" value="Peripla_BP/Lac1_sug-bd_dom"/>
</dbReference>
<comment type="caution">
    <text evidence="6">The sequence shown here is derived from an EMBL/GenBank/DDBJ whole genome shotgun (WGS) entry which is preliminary data.</text>
</comment>
<protein>
    <submittedName>
        <fullName evidence="6">LacI family transcriptional regulator</fullName>
    </submittedName>
</protein>
<dbReference type="Proteomes" id="UP001620520">
    <property type="component" value="Unassembled WGS sequence"/>
</dbReference>
<evidence type="ECO:0000313" key="6">
    <source>
        <dbReference type="EMBL" id="MFK4639466.1"/>
    </source>
</evidence>
<evidence type="ECO:0000256" key="4">
    <source>
        <dbReference type="ARBA" id="ARBA00023163"/>
    </source>
</evidence>
<dbReference type="PANTHER" id="PTHR30146:SF148">
    <property type="entry name" value="HTH-TYPE TRANSCRIPTIONAL REPRESSOR PURR-RELATED"/>
    <property type="match status" value="1"/>
</dbReference>
<dbReference type="PANTHER" id="PTHR30146">
    <property type="entry name" value="LACI-RELATED TRANSCRIPTIONAL REPRESSOR"/>
    <property type="match status" value="1"/>
</dbReference>
<evidence type="ECO:0000259" key="5">
    <source>
        <dbReference type="PROSITE" id="PS50932"/>
    </source>
</evidence>
<dbReference type="Gene3D" id="3.40.50.2300">
    <property type="match status" value="2"/>
</dbReference>
<keyword evidence="4" id="KW-0804">Transcription</keyword>